<evidence type="ECO:0000313" key="5">
    <source>
        <dbReference type="Proteomes" id="UP000612055"/>
    </source>
</evidence>
<dbReference type="GO" id="GO:0043328">
    <property type="term" value="P:protein transport to vacuole involved in ubiquitin-dependent protein catabolic process via the multivesicular body sorting pathway"/>
    <property type="evidence" value="ECO:0007669"/>
    <property type="project" value="InterPro"/>
</dbReference>
<feature type="compositionally biased region" description="Pro residues" evidence="2">
    <location>
        <begin position="426"/>
        <end position="437"/>
    </location>
</feature>
<name>A0A836C2X6_9CHLO</name>
<feature type="compositionally biased region" description="Low complexity" evidence="2">
    <location>
        <begin position="323"/>
        <end position="332"/>
    </location>
</feature>
<gene>
    <name evidence="4" type="ORF">HYH03_004777</name>
</gene>
<comment type="caution">
    <text evidence="4">The sequence shown here is derived from an EMBL/GenBank/DDBJ whole genome shotgun (WGS) entry which is preliminary data.</text>
</comment>
<dbReference type="EMBL" id="JAEHOE010000015">
    <property type="protein sequence ID" value="KAG2497188.1"/>
    <property type="molecule type" value="Genomic_DNA"/>
</dbReference>
<evidence type="ECO:0000259" key="3">
    <source>
        <dbReference type="PROSITE" id="PS50179"/>
    </source>
</evidence>
<dbReference type="Gene3D" id="1.25.40.90">
    <property type="match status" value="1"/>
</dbReference>
<dbReference type="InterPro" id="IPR044836">
    <property type="entry name" value="TOL_plant"/>
</dbReference>
<evidence type="ECO:0000313" key="4">
    <source>
        <dbReference type="EMBL" id="KAG2497188.1"/>
    </source>
</evidence>
<accession>A0A836C2X6</accession>
<evidence type="ECO:0000256" key="1">
    <source>
        <dbReference type="ARBA" id="ARBA00007708"/>
    </source>
</evidence>
<organism evidence="4 5">
    <name type="scientific">Edaphochlamys debaryana</name>
    <dbReference type="NCBI Taxonomy" id="47281"/>
    <lineage>
        <taxon>Eukaryota</taxon>
        <taxon>Viridiplantae</taxon>
        <taxon>Chlorophyta</taxon>
        <taxon>core chlorophytes</taxon>
        <taxon>Chlorophyceae</taxon>
        <taxon>CS clade</taxon>
        <taxon>Chlamydomonadales</taxon>
        <taxon>Chlamydomonadales incertae sedis</taxon>
        <taxon>Edaphochlamys</taxon>
    </lineage>
</organism>
<dbReference type="AlphaFoldDB" id="A0A836C2X6"/>
<protein>
    <recommendedName>
        <fullName evidence="3">VHS domain-containing protein</fullName>
    </recommendedName>
</protein>
<evidence type="ECO:0000256" key="2">
    <source>
        <dbReference type="SAM" id="MobiDB-lite"/>
    </source>
</evidence>
<dbReference type="InterPro" id="IPR008942">
    <property type="entry name" value="ENTH_VHS"/>
</dbReference>
<feature type="region of interest" description="Disordered" evidence="2">
    <location>
        <begin position="426"/>
        <end position="465"/>
    </location>
</feature>
<dbReference type="OrthoDB" id="2018246at2759"/>
<sequence length="564" mass="55967">MQKIKEGFADITQGVKERLNIGAPKYADNLLGASLQDQCRQATAKDLVAPSEELNSQVVDTINQDVANGKDTKEIASLLKKRLRTDNPHKQWLAVQLVGRVMRDCAGAVGAHTEELLQEVARTMQRPARPDTEQGRLTRQAAKELLRSYGRAGTTAFRAVNRSNLEAASISAQYAGNAANTEAASVVAEVNMLIEQAQANTELLSEMLTAGAAGPGGAGAGAGAGPGGAAGDEFENELTRELVTEVRELRTLFDAYLEQLQALAGGPQGGAEVDAAMLRALEAADMLDGALALSKDVASNQRELEQQAVAGVTGGQAPGQAGGAAAAPAAAAGPGGGDLISLDDGGDDMAMPVPTPMLGPVVPQDPFAASAVTPAVGAVVGSPPAAGASLLYPGAPAPAPAPAPGGYPAPYPAAAPPVYGQTPPVYPGYGAPPPQQPPAYGAPQYGAPPPQYGAPAYGAPPPAAAPAPVPANPNNPFAATAVPSLPAYGSAPGVGGLTPAPTAASNPFSSGGAPPAPAAAAAPPAAAPAPLPTVASGGGGASSVDAEWAMFFAGRTGGGAAAQH</sequence>
<dbReference type="PANTHER" id="PTHR45898">
    <property type="entry name" value="TOM1-LIKE PROTEIN"/>
    <property type="match status" value="1"/>
</dbReference>
<dbReference type="GO" id="GO:0043130">
    <property type="term" value="F:ubiquitin binding"/>
    <property type="evidence" value="ECO:0007669"/>
    <property type="project" value="InterPro"/>
</dbReference>
<feature type="region of interest" description="Disordered" evidence="2">
    <location>
        <begin position="505"/>
        <end position="541"/>
    </location>
</feature>
<dbReference type="SUPFAM" id="SSF48464">
    <property type="entry name" value="ENTH/VHS domain"/>
    <property type="match status" value="1"/>
</dbReference>
<reference evidence="4" key="1">
    <citation type="journal article" date="2020" name="bioRxiv">
        <title>Comparative genomics of Chlamydomonas.</title>
        <authorList>
            <person name="Craig R.J."/>
            <person name="Hasan A.R."/>
            <person name="Ness R.W."/>
            <person name="Keightley P.D."/>
        </authorList>
    </citation>
    <scope>NUCLEOTIDE SEQUENCE</scope>
    <source>
        <strain evidence="4">CCAP 11/70</strain>
    </source>
</reference>
<keyword evidence="5" id="KW-1185">Reference proteome</keyword>
<feature type="domain" description="VHS" evidence="3">
    <location>
        <begin position="42"/>
        <end position="105"/>
    </location>
</feature>
<feature type="compositionally biased region" description="Gly residues" evidence="2">
    <location>
        <begin position="313"/>
        <end position="322"/>
    </location>
</feature>
<dbReference type="PANTHER" id="PTHR45898:SF4">
    <property type="entry name" value="TARGET OF MYB PROTEIN 1"/>
    <property type="match status" value="1"/>
</dbReference>
<comment type="similarity">
    <text evidence="1">Belongs to the TOM1 family.</text>
</comment>
<dbReference type="GO" id="GO:0035091">
    <property type="term" value="F:phosphatidylinositol binding"/>
    <property type="evidence" value="ECO:0007669"/>
    <property type="project" value="InterPro"/>
</dbReference>
<dbReference type="Pfam" id="PF00790">
    <property type="entry name" value="VHS"/>
    <property type="match status" value="1"/>
</dbReference>
<dbReference type="PROSITE" id="PS50179">
    <property type="entry name" value="VHS"/>
    <property type="match status" value="1"/>
</dbReference>
<feature type="region of interest" description="Disordered" evidence="2">
    <location>
        <begin position="313"/>
        <end position="340"/>
    </location>
</feature>
<dbReference type="InterPro" id="IPR002014">
    <property type="entry name" value="VHS_dom"/>
</dbReference>
<dbReference type="Proteomes" id="UP000612055">
    <property type="component" value="Unassembled WGS sequence"/>
</dbReference>
<feature type="compositionally biased region" description="Pro residues" evidence="2">
    <location>
        <begin position="446"/>
        <end position="465"/>
    </location>
</feature>
<proteinExistence type="inferred from homology"/>